<evidence type="ECO:0000256" key="3">
    <source>
        <dbReference type="ARBA" id="ARBA00023125"/>
    </source>
</evidence>
<dbReference type="Gene3D" id="1.10.260.40">
    <property type="entry name" value="lambda repressor-like DNA-binding domains"/>
    <property type="match status" value="1"/>
</dbReference>
<dbReference type="Proteomes" id="UP000612585">
    <property type="component" value="Unassembled WGS sequence"/>
</dbReference>
<dbReference type="CDD" id="cd06267">
    <property type="entry name" value="PBP1_LacI_sugar_binding-like"/>
    <property type="match status" value="1"/>
</dbReference>
<reference evidence="6" key="1">
    <citation type="submission" date="2021-01" db="EMBL/GenBank/DDBJ databases">
        <title>Whole genome shotgun sequence of Virgisporangium aurantiacum NBRC 16421.</title>
        <authorList>
            <person name="Komaki H."/>
            <person name="Tamura T."/>
        </authorList>
    </citation>
    <scope>NUCLEOTIDE SEQUENCE</scope>
    <source>
        <strain evidence="6">NBRC 16421</strain>
    </source>
</reference>
<accession>A0A8J3ZGZ6</accession>
<keyword evidence="1" id="KW-0678">Repressor</keyword>
<gene>
    <name evidence="6" type="ORF">Vau01_102530</name>
</gene>
<sequence>MSNSNRMTVREMARLAGVSVATVSRVFNGTGQVSEEMRQRVLESIKAHGYQPDHRGRALAARRHNTIGLVFPGLAGPYFGELIQGFELEVVQSQAAVHILCTHMRRDSDEQVVEMARRVDGLAVLGGTVSDDTLRRLAGTLPVVVLAGTGPGAIASIRAENHDAMRDLTTHLLTVHGLRDLIFVGSPDGSPDISERWEGFRTAHREACLTPRRRPVRAALRQEDGVQVASQLLKRGTLPQAIVCANDETALGVLVGLLGAGVRVPEDVVITGFDDVQMAGLVAPALTTVRQPIRELAAETARQLLRAGSTPPENRLLPTELVIRRSCGCASAGSTPDP</sequence>
<dbReference type="InterPro" id="IPR010982">
    <property type="entry name" value="Lambda_DNA-bd_dom_sf"/>
</dbReference>
<evidence type="ECO:0000313" key="6">
    <source>
        <dbReference type="EMBL" id="GIJ62737.1"/>
    </source>
</evidence>
<dbReference type="Gene3D" id="3.40.50.2300">
    <property type="match status" value="2"/>
</dbReference>
<organism evidence="6 7">
    <name type="scientific">Virgisporangium aurantiacum</name>
    <dbReference type="NCBI Taxonomy" id="175570"/>
    <lineage>
        <taxon>Bacteria</taxon>
        <taxon>Bacillati</taxon>
        <taxon>Actinomycetota</taxon>
        <taxon>Actinomycetes</taxon>
        <taxon>Micromonosporales</taxon>
        <taxon>Micromonosporaceae</taxon>
        <taxon>Virgisporangium</taxon>
    </lineage>
</organism>
<keyword evidence="4" id="KW-0804">Transcription</keyword>
<evidence type="ECO:0000256" key="1">
    <source>
        <dbReference type="ARBA" id="ARBA00022491"/>
    </source>
</evidence>
<keyword evidence="2" id="KW-0805">Transcription regulation</keyword>
<dbReference type="InterPro" id="IPR028082">
    <property type="entry name" value="Peripla_BP_I"/>
</dbReference>
<feature type="domain" description="HTH lacI-type" evidence="5">
    <location>
        <begin position="7"/>
        <end position="61"/>
    </location>
</feature>
<dbReference type="InterPro" id="IPR000843">
    <property type="entry name" value="HTH_LacI"/>
</dbReference>
<comment type="caution">
    <text evidence="6">The sequence shown here is derived from an EMBL/GenBank/DDBJ whole genome shotgun (WGS) entry which is preliminary data.</text>
</comment>
<proteinExistence type="predicted"/>
<dbReference type="PANTHER" id="PTHR30146:SF148">
    <property type="entry name" value="HTH-TYPE TRANSCRIPTIONAL REPRESSOR PURR-RELATED"/>
    <property type="match status" value="1"/>
</dbReference>
<dbReference type="PROSITE" id="PS50932">
    <property type="entry name" value="HTH_LACI_2"/>
    <property type="match status" value="1"/>
</dbReference>
<evidence type="ECO:0000259" key="5">
    <source>
        <dbReference type="PROSITE" id="PS50932"/>
    </source>
</evidence>
<dbReference type="CDD" id="cd01392">
    <property type="entry name" value="HTH_LacI"/>
    <property type="match status" value="1"/>
</dbReference>
<dbReference type="GO" id="GO:0000976">
    <property type="term" value="F:transcription cis-regulatory region binding"/>
    <property type="evidence" value="ECO:0007669"/>
    <property type="project" value="TreeGrafter"/>
</dbReference>
<dbReference type="EMBL" id="BOPG01000082">
    <property type="protein sequence ID" value="GIJ62737.1"/>
    <property type="molecule type" value="Genomic_DNA"/>
</dbReference>
<dbReference type="Pfam" id="PF00356">
    <property type="entry name" value="LacI"/>
    <property type="match status" value="1"/>
</dbReference>
<dbReference type="GO" id="GO:0003700">
    <property type="term" value="F:DNA-binding transcription factor activity"/>
    <property type="evidence" value="ECO:0007669"/>
    <property type="project" value="TreeGrafter"/>
</dbReference>
<dbReference type="SUPFAM" id="SSF47413">
    <property type="entry name" value="lambda repressor-like DNA-binding domains"/>
    <property type="match status" value="1"/>
</dbReference>
<name>A0A8J3ZGZ6_9ACTN</name>
<dbReference type="SMART" id="SM00354">
    <property type="entry name" value="HTH_LACI"/>
    <property type="match status" value="1"/>
</dbReference>
<protein>
    <submittedName>
        <fullName evidence="6">LacI family transcriptional regulator</fullName>
    </submittedName>
</protein>
<evidence type="ECO:0000256" key="4">
    <source>
        <dbReference type="ARBA" id="ARBA00023163"/>
    </source>
</evidence>
<dbReference type="Pfam" id="PF13377">
    <property type="entry name" value="Peripla_BP_3"/>
    <property type="match status" value="1"/>
</dbReference>
<evidence type="ECO:0000256" key="2">
    <source>
        <dbReference type="ARBA" id="ARBA00023015"/>
    </source>
</evidence>
<dbReference type="PRINTS" id="PR00036">
    <property type="entry name" value="HTHLACI"/>
</dbReference>
<keyword evidence="3" id="KW-0238">DNA-binding</keyword>
<dbReference type="SUPFAM" id="SSF53822">
    <property type="entry name" value="Periplasmic binding protein-like I"/>
    <property type="match status" value="1"/>
</dbReference>
<evidence type="ECO:0000313" key="7">
    <source>
        <dbReference type="Proteomes" id="UP000612585"/>
    </source>
</evidence>
<dbReference type="PANTHER" id="PTHR30146">
    <property type="entry name" value="LACI-RELATED TRANSCRIPTIONAL REPRESSOR"/>
    <property type="match status" value="1"/>
</dbReference>
<dbReference type="InterPro" id="IPR046335">
    <property type="entry name" value="LacI/GalR-like_sensor"/>
</dbReference>
<keyword evidence="7" id="KW-1185">Reference proteome</keyword>
<dbReference type="AlphaFoldDB" id="A0A8J3ZGZ6"/>